<gene>
    <name evidence="5" type="primary">aroE</name>
    <name evidence="10" type="ORF">ThesuDRAFT_02350</name>
</gene>
<comment type="caution">
    <text evidence="10">The sequence shown here is derived from an EMBL/GenBank/DDBJ whole genome shotgun (WGS) entry which is preliminary data.</text>
</comment>
<feature type="domain" description="SDH C-terminal" evidence="9">
    <location>
        <begin position="314"/>
        <end position="344"/>
    </location>
</feature>
<dbReference type="Gene3D" id="3.40.50.720">
    <property type="entry name" value="NAD(P)-binding Rossmann-like Domain"/>
    <property type="match status" value="2"/>
</dbReference>
<dbReference type="OrthoDB" id="9792692at2"/>
<dbReference type="GO" id="GO:0005829">
    <property type="term" value="C:cytosol"/>
    <property type="evidence" value="ECO:0007669"/>
    <property type="project" value="TreeGrafter"/>
</dbReference>
<dbReference type="GO" id="GO:0009423">
    <property type="term" value="P:chorismate biosynthetic process"/>
    <property type="evidence" value="ECO:0007669"/>
    <property type="project" value="UniProtKB-UniRule"/>
</dbReference>
<dbReference type="Pfam" id="PF08501">
    <property type="entry name" value="Shikimate_dh_N"/>
    <property type="match status" value="1"/>
</dbReference>
<name>K6QD94_9FIRM</name>
<dbReference type="PANTHER" id="PTHR21089:SF1">
    <property type="entry name" value="BIFUNCTIONAL 3-DEHYDROQUINATE DEHYDRATASE_SHIKIMATE DEHYDROGENASE, CHLOROPLASTIC"/>
    <property type="match status" value="1"/>
</dbReference>
<evidence type="ECO:0000256" key="4">
    <source>
        <dbReference type="ARBA" id="ARBA00049442"/>
    </source>
</evidence>
<evidence type="ECO:0000256" key="6">
    <source>
        <dbReference type="SAM" id="MobiDB-lite"/>
    </source>
</evidence>
<dbReference type="GO" id="GO:0009073">
    <property type="term" value="P:aromatic amino acid family biosynthetic process"/>
    <property type="evidence" value="ECO:0007669"/>
    <property type="project" value="UniProtKB-KW"/>
</dbReference>
<evidence type="ECO:0000259" key="9">
    <source>
        <dbReference type="Pfam" id="PF18317"/>
    </source>
</evidence>
<dbReference type="InterPro" id="IPR041121">
    <property type="entry name" value="SDH_C"/>
</dbReference>
<dbReference type="Gene3D" id="3.40.50.10860">
    <property type="entry name" value="Leucine Dehydrogenase, chain A, domain 1"/>
    <property type="match status" value="1"/>
</dbReference>
<comment type="subunit">
    <text evidence="5">Homodimer.</text>
</comment>
<evidence type="ECO:0000256" key="1">
    <source>
        <dbReference type="ARBA" id="ARBA00004871"/>
    </source>
</evidence>
<evidence type="ECO:0000256" key="3">
    <source>
        <dbReference type="ARBA" id="ARBA00023141"/>
    </source>
</evidence>
<dbReference type="EC" id="1.1.1.25" evidence="2 5"/>
<dbReference type="STRING" id="867903.ThesuDRAFT_02350"/>
<dbReference type="GO" id="GO:0004764">
    <property type="term" value="F:shikimate 3-dehydrogenase (NADP+) activity"/>
    <property type="evidence" value="ECO:0007669"/>
    <property type="project" value="UniProtKB-UniRule"/>
</dbReference>
<feature type="binding site" evidence="5">
    <location>
        <position position="73"/>
    </location>
    <ligand>
        <name>shikimate</name>
        <dbReference type="ChEBI" id="CHEBI:36208"/>
    </ligand>
</feature>
<feature type="region of interest" description="Disordered" evidence="6">
    <location>
        <begin position="178"/>
        <end position="236"/>
    </location>
</feature>
<dbReference type="InterPro" id="IPR036291">
    <property type="entry name" value="NAD(P)-bd_dom_sf"/>
</dbReference>
<dbReference type="RefSeq" id="WP_006904632.1">
    <property type="nucleotide sequence ID" value="NZ_JH976535.1"/>
</dbReference>
<keyword evidence="11" id="KW-1185">Reference proteome</keyword>
<dbReference type="InterPro" id="IPR006151">
    <property type="entry name" value="Shikm_DH/Glu-tRNA_Rdtase"/>
</dbReference>
<dbReference type="PANTHER" id="PTHR21089">
    <property type="entry name" value="SHIKIMATE DEHYDROGENASE"/>
    <property type="match status" value="1"/>
</dbReference>
<dbReference type="AlphaFoldDB" id="K6QD94"/>
<dbReference type="EMBL" id="AENY02000003">
    <property type="protein sequence ID" value="EKP94611.1"/>
    <property type="molecule type" value="Genomic_DNA"/>
</dbReference>
<dbReference type="GO" id="GO:0050661">
    <property type="term" value="F:NADP binding"/>
    <property type="evidence" value="ECO:0007669"/>
    <property type="project" value="TreeGrafter"/>
</dbReference>
<dbReference type="GO" id="GO:0019632">
    <property type="term" value="P:shikimate metabolic process"/>
    <property type="evidence" value="ECO:0007669"/>
    <property type="project" value="TreeGrafter"/>
</dbReference>
<accession>K6QD94</accession>
<dbReference type="UniPathway" id="UPA00053">
    <property type="reaction ID" value="UER00087"/>
</dbReference>
<feature type="binding site" evidence="5">
    <location>
        <begin position="164"/>
        <end position="169"/>
    </location>
    <ligand>
        <name>NADP(+)</name>
        <dbReference type="ChEBI" id="CHEBI:58349"/>
    </ligand>
</feature>
<feature type="binding site" evidence="5">
    <location>
        <position position="291"/>
    </location>
    <ligand>
        <name>NADP(+)</name>
        <dbReference type="ChEBI" id="CHEBI:58349"/>
    </ligand>
</feature>
<evidence type="ECO:0000313" key="10">
    <source>
        <dbReference type="EMBL" id="EKP94611.1"/>
    </source>
</evidence>
<feature type="binding site" evidence="5">
    <location>
        <position position="293"/>
    </location>
    <ligand>
        <name>shikimate</name>
        <dbReference type="ChEBI" id="CHEBI:36208"/>
    </ligand>
</feature>
<feature type="binding site" evidence="5">
    <location>
        <begin position="141"/>
        <end position="145"/>
    </location>
    <ligand>
        <name>NADP(+)</name>
        <dbReference type="ChEBI" id="CHEBI:58349"/>
    </ligand>
</feature>
<dbReference type="InterPro" id="IPR013708">
    <property type="entry name" value="Shikimate_DH-bd_N"/>
</dbReference>
<feature type="compositionally biased region" description="Low complexity" evidence="6">
    <location>
        <begin position="350"/>
        <end position="364"/>
    </location>
</feature>
<evidence type="ECO:0000256" key="5">
    <source>
        <dbReference type="HAMAP-Rule" id="MF_00222"/>
    </source>
</evidence>
<comment type="catalytic activity">
    <reaction evidence="4 5">
        <text>shikimate + NADP(+) = 3-dehydroshikimate + NADPH + H(+)</text>
        <dbReference type="Rhea" id="RHEA:17737"/>
        <dbReference type="ChEBI" id="CHEBI:15378"/>
        <dbReference type="ChEBI" id="CHEBI:16630"/>
        <dbReference type="ChEBI" id="CHEBI:36208"/>
        <dbReference type="ChEBI" id="CHEBI:57783"/>
        <dbReference type="ChEBI" id="CHEBI:58349"/>
        <dbReference type="EC" id="1.1.1.25"/>
    </reaction>
</comment>
<feature type="binding site" evidence="5">
    <location>
        <position position="321"/>
    </location>
    <ligand>
        <name>shikimate</name>
        <dbReference type="ChEBI" id="CHEBI:36208"/>
    </ligand>
</feature>
<evidence type="ECO:0000259" key="8">
    <source>
        <dbReference type="Pfam" id="PF08501"/>
    </source>
</evidence>
<dbReference type="Proteomes" id="UP000005710">
    <property type="component" value="Unassembled WGS sequence"/>
</dbReference>
<keyword evidence="5" id="KW-0560">Oxidoreductase</keyword>
<proteinExistence type="inferred from homology"/>
<dbReference type="eggNOG" id="COG0169">
    <property type="taxonomic scope" value="Bacteria"/>
</dbReference>
<evidence type="ECO:0000259" key="7">
    <source>
        <dbReference type="Pfam" id="PF01488"/>
    </source>
</evidence>
<feature type="domain" description="Quinate/shikimate 5-dehydrogenase/glutamyl-tRNA reductase" evidence="7">
    <location>
        <begin position="131"/>
        <end position="179"/>
    </location>
</feature>
<feature type="domain" description="Shikimate dehydrogenase substrate binding N-terminal" evidence="8">
    <location>
        <begin position="17"/>
        <end position="100"/>
    </location>
</feature>
<sequence length="379" mass="38036">MSRPPASSGSPPRRLAVLGHPIGHSLSPALQSAAFRAAGLPWSYQAWDVPPGDLEAALAQVRADPRWAGVNLTIPHKEAALALLDRIDPAARRIGAVNTVVREDGGALVGYNTDGTGFLRDLEEHGLPPGRLAGRRALVLGAGGAARAVVFALLEAGMAVVIANRTAARARALARELAQPPMDPGAAGGPPARPHPRHGIPGPAGSGGADRSPQPGGPAGARDQDCGPSPDPAPVVAPVEALSLDDPALPEVAAGCLLVVNATSAGMAPQLGVDPLPAACRPLPGQVYYDLVYRPAVTPFLARAAAAGARAIGGLGMLLHQGAAAFELWTNRPAPLAAMRAALQAALAAGDPGAPGARDVPAGAWDGTGRGASSPEQGA</sequence>
<comment type="function">
    <text evidence="5">Involved in the biosynthesis of the chorismate, which leads to the biosynthesis of aromatic amino acids. Catalyzes the reversible NADPH linked reduction of 3-dehydroshikimate (DHSA) to yield shikimate (SA).</text>
</comment>
<dbReference type="SUPFAM" id="SSF51735">
    <property type="entry name" value="NAD(P)-binding Rossmann-fold domains"/>
    <property type="match status" value="1"/>
</dbReference>
<reference evidence="10" key="2">
    <citation type="submission" date="2012-10" db="EMBL/GenBank/DDBJ databases">
        <title>Improved high-quality draft of Thermaerobacter subterraneus C21, DSM 13965.</title>
        <authorList>
            <consortium name="DOE Joint Genome Institute"/>
            <person name="Eisen J."/>
            <person name="Huntemann M."/>
            <person name="Wei C.-L."/>
            <person name="Han J."/>
            <person name="Detter J.C."/>
            <person name="Han C."/>
            <person name="Tapia R."/>
            <person name="Chen A."/>
            <person name="Kyrpides N."/>
            <person name="Mavromatis K."/>
            <person name="Markowitz V."/>
            <person name="Szeto E."/>
            <person name="Ivanova N."/>
            <person name="Mikhailova N."/>
            <person name="Ovchinnikova G."/>
            <person name="Pagani I."/>
            <person name="Pati A."/>
            <person name="Goodwin L."/>
            <person name="Nordberg H.P."/>
            <person name="Cantor M.N."/>
            <person name="Hua S.X."/>
            <person name="Woyke T."/>
            <person name="Eisen J."/>
            <person name="Klenk H.-P."/>
        </authorList>
    </citation>
    <scope>NUCLEOTIDE SEQUENCE [LARGE SCALE GENOMIC DNA]</scope>
    <source>
        <strain evidence="10">DSM 13965</strain>
    </source>
</reference>
<evidence type="ECO:0000256" key="2">
    <source>
        <dbReference type="ARBA" id="ARBA00012962"/>
    </source>
</evidence>
<keyword evidence="5" id="KW-0028">Amino-acid biosynthesis</keyword>
<feature type="active site" description="Proton acceptor" evidence="5">
    <location>
        <position position="77"/>
    </location>
</feature>
<dbReference type="InterPro" id="IPR022893">
    <property type="entry name" value="Shikimate_DH_fam"/>
</dbReference>
<feature type="binding site" evidence="5">
    <location>
        <position position="114"/>
    </location>
    <ligand>
        <name>shikimate</name>
        <dbReference type="ChEBI" id="CHEBI:36208"/>
    </ligand>
</feature>
<reference evidence="10" key="1">
    <citation type="submission" date="2010-10" db="EMBL/GenBank/DDBJ databases">
        <authorList>
            <consortium name="US DOE Joint Genome Institute (JGI-PGF)"/>
            <person name="Lucas S."/>
            <person name="Copeland A."/>
            <person name="Lapidus A."/>
            <person name="Bruce D."/>
            <person name="Goodwin L."/>
            <person name="Pitluck S."/>
            <person name="Kyrpides N."/>
            <person name="Mavromatis K."/>
            <person name="Detter J.C."/>
            <person name="Han C."/>
            <person name="Land M."/>
            <person name="Hauser L."/>
            <person name="Markowitz V."/>
            <person name="Cheng J.-F."/>
            <person name="Hugenholtz P."/>
            <person name="Woyke T."/>
            <person name="Wu D."/>
            <person name="Pukall R."/>
            <person name="Wahrenburg C."/>
            <person name="Brambilla E."/>
            <person name="Klenk H.-P."/>
            <person name="Eisen J.A."/>
        </authorList>
    </citation>
    <scope>NUCLEOTIDE SEQUENCE [LARGE SCALE GENOMIC DNA]</scope>
    <source>
        <strain evidence="10">DSM 13965</strain>
    </source>
</reference>
<dbReference type="Pfam" id="PF18317">
    <property type="entry name" value="SDH_C"/>
    <property type="match status" value="1"/>
</dbReference>
<dbReference type="HOGENOM" id="CLU_044063_0_1_9"/>
<dbReference type="Pfam" id="PF01488">
    <property type="entry name" value="Shikimate_DH"/>
    <property type="match status" value="1"/>
</dbReference>
<dbReference type="GO" id="GO:0008652">
    <property type="term" value="P:amino acid biosynthetic process"/>
    <property type="evidence" value="ECO:0007669"/>
    <property type="project" value="UniProtKB-KW"/>
</dbReference>
<feature type="binding site" evidence="5">
    <location>
        <begin position="25"/>
        <end position="27"/>
    </location>
    <ligand>
        <name>shikimate</name>
        <dbReference type="ChEBI" id="CHEBI:36208"/>
    </ligand>
</feature>
<feature type="binding site" evidence="5">
    <location>
        <position position="314"/>
    </location>
    <ligand>
        <name>NADP(+)</name>
        <dbReference type="ChEBI" id="CHEBI:58349"/>
    </ligand>
</feature>
<protein>
    <recommendedName>
        <fullName evidence="2 5">Shikimate dehydrogenase (NADP(+))</fullName>
        <shortName evidence="5">SDH</shortName>
        <ecNumber evidence="2 5">1.1.1.25</ecNumber>
    </recommendedName>
</protein>
<dbReference type="InterPro" id="IPR046346">
    <property type="entry name" value="Aminoacid_DH-like_N_sf"/>
</dbReference>
<keyword evidence="5" id="KW-0521">NADP</keyword>
<feature type="region of interest" description="Disordered" evidence="6">
    <location>
        <begin position="350"/>
        <end position="379"/>
    </location>
</feature>
<evidence type="ECO:0000313" key="11">
    <source>
        <dbReference type="Proteomes" id="UP000005710"/>
    </source>
</evidence>
<comment type="caution">
    <text evidence="5">Lacks conserved residue(s) required for the propagation of feature annotation.</text>
</comment>
<feature type="binding site" evidence="5">
    <location>
        <position position="98"/>
    </location>
    <ligand>
        <name>shikimate</name>
        <dbReference type="ChEBI" id="CHEBI:36208"/>
    </ligand>
</feature>
<comment type="similarity">
    <text evidence="5">Belongs to the shikimate dehydrogenase family.</text>
</comment>
<dbReference type="HAMAP" id="MF_00222">
    <property type="entry name" value="Shikimate_DH_AroE"/>
    <property type="match status" value="1"/>
</dbReference>
<organism evidence="10 11">
    <name type="scientific">Thermaerobacter subterraneus DSM 13965</name>
    <dbReference type="NCBI Taxonomy" id="867903"/>
    <lineage>
        <taxon>Bacteria</taxon>
        <taxon>Bacillati</taxon>
        <taxon>Bacillota</taxon>
        <taxon>Clostridia</taxon>
        <taxon>Eubacteriales</taxon>
        <taxon>Clostridiales Family XVII. Incertae Sedis</taxon>
        <taxon>Thermaerobacter</taxon>
    </lineage>
</organism>
<keyword evidence="3 5" id="KW-0057">Aromatic amino acid biosynthesis</keyword>
<comment type="pathway">
    <text evidence="1 5">Metabolic intermediate biosynthesis; chorismate biosynthesis; chorismate from D-erythrose 4-phosphate and phosphoenolpyruvate: step 4/7.</text>
</comment>
<dbReference type="SUPFAM" id="SSF53223">
    <property type="entry name" value="Aminoacid dehydrogenase-like, N-terminal domain"/>
    <property type="match status" value="1"/>
</dbReference>